<organism evidence="2 3">
    <name type="scientific">Catellatospora chokoriensis</name>
    <dbReference type="NCBI Taxonomy" id="310353"/>
    <lineage>
        <taxon>Bacteria</taxon>
        <taxon>Bacillati</taxon>
        <taxon>Actinomycetota</taxon>
        <taxon>Actinomycetes</taxon>
        <taxon>Micromonosporales</taxon>
        <taxon>Micromonosporaceae</taxon>
        <taxon>Catellatospora</taxon>
    </lineage>
</organism>
<feature type="transmembrane region" description="Helical" evidence="1">
    <location>
        <begin position="42"/>
        <end position="63"/>
    </location>
</feature>
<keyword evidence="1" id="KW-0472">Membrane</keyword>
<proteinExistence type="predicted"/>
<evidence type="ECO:0000313" key="2">
    <source>
        <dbReference type="EMBL" id="GIF94895.1"/>
    </source>
</evidence>
<keyword evidence="1" id="KW-1133">Transmembrane helix</keyword>
<reference evidence="2 3" key="1">
    <citation type="submission" date="2021-01" db="EMBL/GenBank/DDBJ databases">
        <title>Whole genome shotgun sequence of Catellatospora chokoriensis NBRC 107358.</title>
        <authorList>
            <person name="Komaki H."/>
            <person name="Tamura T."/>
        </authorList>
    </citation>
    <scope>NUCLEOTIDE SEQUENCE [LARGE SCALE GENOMIC DNA]</scope>
    <source>
        <strain evidence="2 3">NBRC 107358</strain>
    </source>
</reference>
<comment type="caution">
    <text evidence="2">The sequence shown here is derived from an EMBL/GenBank/DDBJ whole genome shotgun (WGS) entry which is preliminary data.</text>
</comment>
<keyword evidence="1" id="KW-0812">Transmembrane</keyword>
<feature type="transmembrane region" description="Helical" evidence="1">
    <location>
        <begin position="18"/>
        <end position="36"/>
    </location>
</feature>
<dbReference type="AlphaFoldDB" id="A0A8J3NY28"/>
<gene>
    <name evidence="2" type="ORF">Cch02nite_83390</name>
</gene>
<accession>A0A8J3NY28</accession>
<sequence>MPDSGQEGSRSRPGLGELLGMMLTGLAVQLGVSLIYPGEDGWRYWLTVFAIFGGLWAWVIPWIQRQLRSRRSGNGPRN</sequence>
<name>A0A8J3NY28_9ACTN</name>
<evidence type="ECO:0000256" key="1">
    <source>
        <dbReference type="SAM" id="Phobius"/>
    </source>
</evidence>
<keyword evidence="3" id="KW-1185">Reference proteome</keyword>
<evidence type="ECO:0000313" key="3">
    <source>
        <dbReference type="Proteomes" id="UP000619293"/>
    </source>
</evidence>
<dbReference type="Proteomes" id="UP000619293">
    <property type="component" value="Unassembled WGS sequence"/>
</dbReference>
<dbReference type="EMBL" id="BONG01000148">
    <property type="protein sequence ID" value="GIF94895.1"/>
    <property type="molecule type" value="Genomic_DNA"/>
</dbReference>
<protein>
    <submittedName>
        <fullName evidence="2">Uncharacterized protein</fullName>
    </submittedName>
</protein>